<reference evidence="1" key="1">
    <citation type="submission" date="2021-05" db="EMBL/GenBank/DDBJ databases">
        <authorList>
            <person name="Alioto T."/>
            <person name="Alioto T."/>
            <person name="Gomez Garrido J."/>
        </authorList>
    </citation>
    <scope>NUCLEOTIDE SEQUENCE</scope>
</reference>
<proteinExistence type="predicted"/>
<protein>
    <submittedName>
        <fullName evidence="1">(northern house mosquito) hypothetical protein</fullName>
    </submittedName>
</protein>
<dbReference type="EMBL" id="HBUE01097529">
    <property type="protein sequence ID" value="CAG6483693.1"/>
    <property type="molecule type" value="Transcribed_RNA"/>
</dbReference>
<evidence type="ECO:0000313" key="1">
    <source>
        <dbReference type="EMBL" id="CAG6483693.1"/>
    </source>
</evidence>
<accession>A0A8D8BZU3</accession>
<dbReference type="AlphaFoldDB" id="A0A8D8BZU3"/>
<organism evidence="1">
    <name type="scientific">Culex pipiens</name>
    <name type="common">House mosquito</name>
    <dbReference type="NCBI Taxonomy" id="7175"/>
    <lineage>
        <taxon>Eukaryota</taxon>
        <taxon>Metazoa</taxon>
        <taxon>Ecdysozoa</taxon>
        <taxon>Arthropoda</taxon>
        <taxon>Hexapoda</taxon>
        <taxon>Insecta</taxon>
        <taxon>Pterygota</taxon>
        <taxon>Neoptera</taxon>
        <taxon>Endopterygota</taxon>
        <taxon>Diptera</taxon>
        <taxon>Nematocera</taxon>
        <taxon>Culicoidea</taxon>
        <taxon>Culicidae</taxon>
        <taxon>Culicinae</taxon>
        <taxon>Culicini</taxon>
        <taxon>Culex</taxon>
        <taxon>Culex</taxon>
    </lineage>
</organism>
<name>A0A8D8BZU3_CULPI</name>
<sequence>MRCSMGAALNHRCSAERPAKYLSARKIPDRTLLLLKLRSGMTSAVENVCKAHYRKFWQLYLPATCCDPLDSHPAKLRRHALTTISAEYHDRYHPVCARIVQGMKLCVSCAIRIKKEFANRRRGFKLAEKVAILDRLAAGESVVDVATEYRTTEAAIEDVLNWEWQIRLEAGQVEEMKAELMEAPRELRHRFNAGGAFKMEYGPAGGKIWELERVKNEDDMAEVEPFDGEPLKEDESVMVEECDVEVKIEIEEEPVGVESD</sequence>